<feature type="compositionally biased region" description="Basic residues" evidence="7">
    <location>
        <begin position="270"/>
        <end position="280"/>
    </location>
</feature>
<dbReference type="OMA" id="MICIPVE"/>
<dbReference type="Gramene" id="CDP19448">
    <property type="protein sequence ID" value="CDP19448"/>
    <property type="gene ID" value="GSCOC_T00005524001"/>
</dbReference>
<feature type="compositionally biased region" description="Basic and acidic residues" evidence="7">
    <location>
        <begin position="401"/>
        <end position="439"/>
    </location>
</feature>
<comment type="subcellular location">
    <subcellularLocation>
        <location evidence="1">Nucleus</location>
    </subcellularLocation>
</comment>
<feature type="region of interest" description="Disordered" evidence="7">
    <location>
        <begin position="148"/>
        <end position="520"/>
    </location>
</feature>
<feature type="compositionally biased region" description="Basic and acidic residues" evidence="7">
    <location>
        <begin position="457"/>
        <end position="473"/>
    </location>
</feature>
<gene>
    <name evidence="9" type="ORF">GSCOC_T00005524001</name>
</gene>
<reference evidence="10" key="1">
    <citation type="journal article" date="2014" name="Science">
        <title>The coffee genome provides insight into the convergent evolution of caffeine biosynthesis.</title>
        <authorList>
            <person name="Denoeud F."/>
            <person name="Carretero-Paulet L."/>
            <person name="Dereeper A."/>
            <person name="Droc G."/>
            <person name="Guyot R."/>
            <person name="Pietrella M."/>
            <person name="Zheng C."/>
            <person name="Alberti A."/>
            <person name="Anthony F."/>
            <person name="Aprea G."/>
            <person name="Aury J.M."/>
            <person name="Bento P."/>
            <person name="Bernard M."/>
            <person name="Bocs S."/>
            <person name="Campa C."/>
            <person name="Cenci A."/>
            <person name="Combes M.C."/>
            <person name="Crouzillat D."/>
            <person name="Da Silva C."/>
            <person name="Daddiego L."/>
            <person name="De Bellis F."/>
            <person name="Dussert S."/>
            <person name="Garsmeur O."/>
            <person name="Gayraud T."/>
            <person name="Guignon V."/>
            <person name="Jahn K."/>
            <person name="Jamilloux V."/>
            <person name="Joet T."/>
            <person name="Labadie K."/>
            <person name="Lan T."/>
            <person name="Leclercq J."/>
            <person name="Lepelley M."/>
            <person name="Leroy T."/>
            <person name="Li L.T."/>
            <person name="Librado P."/>
            <person name="Lopez L."/>
            <person name="Munoz A."/>
            <person name="Noel B."/>
            <person name="Pallavicini A."/>
            <person name="Perrotta G."/>
            <person name="Poncet V."/>
            <person name="Pot D."/>
            <person name="Priyono X."/>
            <person name="Rigoreau M."/>
            <person name="Rouard M."/>
            <person name="Rozas J."/>
            <person name="Tranchant-Dubreuil C."/>
            <person name="VanBuren R."/>
            <person name="Zhang Q."/>
            <person name="Andrade A.C."/>
            <person name="Argout X."/>
            <person name="Bertrand B."/>
            <person name="de Kochko A."/>
            <person name="Graziosi G."/>
            <person name="Henry R.J."/>
            <person name="Jayarama X."/>
            <person name="Ming R."/>
            <person name="Nagai C."/>
            <person name="Rounsley S."/>
            <person name="Sankoff D."/>
            <person name="Giuliano G."/>
            <person name="Albert V.A."/>
            <person name="Wincker P."/>
            <person name="Lashermes P."/>
        </authorList>
    </citation>
    <scope>NUCLEOTIDE SEQUENCE [LARGE SCALE GENOMIC DNA]</scope>
    <source>
        <strain evidence="10">cv. DH200-94</strain>
    </source>
</reference>
<keyword evidence="6" id="KW-0539">Nucleus</keyword>
<evidence type="ECO:0000313" key="10">
    <source>
        <dbReference type="Proteomes" id="UP000295252"/>
    </source>
</evidence>
<feature type="region of interest" description="Disordered" evidence="7">
    <location>
        <begin position="104"/>
        <end position="123"/>
    </location>
</feature>
<dbReference type="Pfam" id="PF08312">
    <property type="entry name" value="cwf21"/>
    <property type="match status" value="1"/>
</dbReference>
<dbReference type="STRING" id="49390.A0A068VIE8"/>
<keyword evidence="3" id="KW-0507">mRNA processing</keyword>
<dbReference type="Proteomes" id="UP000295252">
    <property type="component" value="Chromosome V"/>
</dbReference>
<dbReference type="EMBL" id="HG739579">
    <property type="protein sequence ID" value="CDP19448.1"/>
    <property type="molecule type" value="Genomic_DNA"/>
</dbReference>
<evidence type="ECO:0000256" key="6">
    <source>
        <dbReference type="ARBA" id="ARBA00023242"/>
    </source>
</evidence>
<dbReference type="OrthoDB" id="10267305at2759"/>
<comment type="similarity">
    <text evidence="2">Belongs to the CWC21 family.</text>
</comment>
<dbReference type="InterPro" id="IPR051372">
    <property type="entry name" value="CWC21"/>
</dbReference>
<dbReference type="CDD" id="cd21372">
    <property type="entry name" value="cwf21_CWC21-like"/>
    <property type="match status" value="1"/>
</dbReference>
<dbReference type="InParanoid" id="A0A068VIE8"/>
<evidence type="ECO:0000313" key="9">
    <source>
        <dbReference type="EMBL" id="CDP19448.1"/>
    </source>
</evidence>
<feature type="compositionally biased region" description="Basic and acidic residues" evidence="7">
    <location>
        <begin position="488"/>
        <end position="520"/>
    </location>
</feature>
<feature type="compositionally biased region" description="Low complexity" evidence="7">
    <location>
        <begin position="285"/>
        <end position="296"/>
    </location>
</feature>
<dbReference type="GO" id="GO:0006397">
    <property type="term" value="P:mRNA processing"/>
    <property type="evidence" value="ECO:0007669"/>
    <property type="project" value="UniProtKB-KW"/>
</dbReference>
<evidence type="ECO:0000256" key="1">
    <source>
        <dbReference type="ARBA" id="ARBA00004123"/>
    </source>
</evidence>
<keyword evidence="4" id="KW-0747">Spliceosome</keyword>
<evidence type="ECO:0000256" key="5">
    <source>
        <dbReference type="ARBA" id="ARBA00023187"/>
    </source>
</evidence>
<dbReference type="SMART" id="SM01115">
    <property type="entry name" value="cwf21"/>
    <property type="match status" value="1"/>
</dbReference>
<feature type="domain" description="CWF21" evidence="8">
    <location>
        <begin position="60"/>
        <end position="105"/>
    </location>
</feature>
<feature type="compositionally biased region" description="Basic and acidic residues" evidence="7">
    <location>
        <begin position="190"/>
        <end position="216"/>
    </location>
</feature>
<keyword evidence="10" id="KW-1185">Reference proteome</keyword>
<organism evidence="9 10">
    <name type="scientific">Coffea canephora</name>
    <name type="common">Robusta coffee</name>
    <dbReference type="NCBI Taxonomy" id="49390"/>
    <lineage>
        <taxon>Eukaryota</taxon>
        <taxon>Viridiplantae</taxon>
        <taxon>Streptophyta</taxon>
        <taxon>Embryophyta</taxon>
        <taxon>Tracheophyta</taxon>
        <taxon>Spermatophyta</taxon>
        <taxon>Magnoliopsida</taxon>
        <taxon>eudicotyledons</taxon>
        <taxon>Gunneridae</taxon>
        <taxon>Pentapetalae</taxon>
        <taxon>asterids</taxon>
        <taxon>lamiids</taxon>
        <taxon>Gentianales</taxon>
        <taxon>Rubiaceae</taxon>
        <taxon>Ixoroideae</taxon>
        <taxon>Gardenieae complex</taxon>
        <taxon>Bertiereae - Coffeeae clade</taxon>
        <taxon>Coffeeae</taxon>
        <taxon>Coffea</taxon>
    </lineage>
</organism>
<protein>
    <recommendedName>
        <fullName evidence="8">CWF21 domain-containing protein</fullName>
    </recommendedName>
</protein>
<feature type="compositionally biased region" description="Basic and acidic residues" evidence="7">
    <location>
        <begin position="323"/>
        <end position="350"/>
    </location>
</feature>
<evidence type="ECO:0000256" key="7">
    <source>
        <dbReference type="SAM" id="MobiDB-lite"/>
    </source>
</evidence>
<feature type="compositionally biased region" description="Basic and acidic residues" evidence="7">
    <location>
        <begin position="225"/>
        <end position="245"/>
    </location>
</feature>
<evidence type="ECO:0000256" key="3">
    <source>
        <dbReference type="ARBA" id="ARBA00022664"/>
    </source>
</evidence>
<dbReference type="GO" id="GO:0008380">
    <property type="term" value="P:RNA splicing"/>
    <property type="evidence" value="ECO:0007669"/>
    <property type="project" value="UniProtKB-KW"/>
</dbReference>
<dbReference type="PANTHER" id="PTHR36562:SF5">
    <property type="entry name" value="SERINE_ARGININE REPETITIVE MATRIX 2"/>
    <property type="match status" value="1"/>
</dbReference>
<dbReference type="PANTHER" id="PTHR36562">
    <property type="entry name" value="SERINE/ARGININE REPETITIVE MATRIX 2"/>
    <property type="match status" value="1"/>
</dbReference>
<proteinExistence type="inferred from homology"/>
<evidence type="ECO:0000256" key="2">
    <source>
        <dbReference type="ARBA" id="ARBA00005954"/>
    </source>
</evidence>
<name>A0A068VIE8_COFCA</name>
<accession>A0A068VIE8</accession>
<evidence type="ECO:0000256" key="4">
    <source>
        <dbReference type="ARBA" id="ARBA00022728"/>
    </source>
</evidence>
<evidence type="ECO:0000259" key="8">
    <source>
        <dbReference type="SMART" id="SM01115"/>
    </source>
</evidence>
<dbReference type="GO" id="GO:0005681">
    <property type="term" value="C:spliceosomal complex"/>
    <property type="evidence" value="ECO:0007669"/>
    <property type="project" value="UniProtKB-KW"/>
</dbReference>
<dbReference type="InterPro" id="IPR013170">
    <property type="entry name" value="mRNA_splic_Cwf21_dom"/>
</dbReference>
<sequence length="666" mass="74758">MYNGIGLQTPRGSGTNGYIQTNKFFVKSKSNKVVTDSSIKGFDAGQGTGGVTRKANKEILEHDRKRQIQLKLLVLEDKLVDQGYTDAEIAEKLQEARQNLEAAAAAEEAGGPSAIVVSSSDNKVSDTQTHQIAARKEKQMETLKAALGIGSETDKQKKQQDAWVLDSEGSGEDEKIRSGILVDAAGYGNIHEKDTKKEKVQDTKSKKNDSERDTTKNRKKKQGRRRGEDSSDTDTEGKHARETSGKRGKNRRAISSDDSDSDSDIEERRQKSRRKHRSSRKHDSSSSSPESNSDSSSESESDYSSDEKLKHKSQKVKQLSRYKRYDSEDEYKRYGSEDEYDIGKRKSDKEKKRKETRKTLVKTDKRSRRHDTDEDSSDSDYDGKRRTKRGRRHDSDEDDYEIRGKASLEKSSRSDSDSETSDQGRGRYEKFKSSEKSRGGNENNVSGRGGGSVVNETFKKLEQLQQSKHDVMDGSRQGNQETTRGKKKMDDEDREGKLEVKSRRRDSGKEADNGKMTEDRNVGALEGITVSCSMGIGEGFRTLKGMDRIEEEIGMKITIGEESTKEMKRKKHIGIVKKMGSIKKRGWRKSMGAERMIGIENMSRPREVDMMICIPVEKDDMMMIGVMSGGLGTETWFLPCSAGFSDSLLGLGLLRICIVARRPAFI</sequence>
<dbReference type="AlphaFoldDB" id="A0A068VIE8"/>
<feature type="compositionally biased region" description="Basic residues" evidence="7">
    <location>
        <begin position="310"/>
        <end position="322"/>
    </location>
</feature>
<keyword evidence="5" id="KW-0508">mRNA splicing</keyword>